<feature type="transmembrane region" description="Helical" evidence="1">
    <location>
        <begin position="163"/>
        <end position="182"/>
    </location>
</feature>
<name>A0ABZ0VAG5_9MICO</name>
<dbReference type="Proteomes" id="UP001324533">
    <property type="component" value="Chromosome"/>
</dbReference>
<feature type="transmembrane region" description="Helical" evidence="1">
    <location>
        <begin position="194"/>
        <end position="212"/>
    </location>
</feature>
<evidence type="ECO:0000256" key="1">
    <source>
        <dbReference type="SAM" id="Phobius"/>
    </source>
</evidence>
<gene>
    <name evidence="2" type="ORF">T9R20_01260</name>
</gene>
<evidence type="ECO:0000313" key="3">
    <source>
        <dbReference type="Proteomes" id="UP001324533"/>
    </source>
</evidence>
<sequence length="244" mass="24853">MRFVRAGLYLVQAIVVGVVITLTGMPATGEVTARLGGTDVAIATVHAGWATVVLLAFGALVDAAVARVEPLATRARLVTWIGWSQLSGVAVFLIAQLNSITELTTLVALYALTAGAVMLLALDGALVAPRLELPAPPRDGRAPGDAADAPATTRGIRGLRRPAALAAVIGIVPWGLIAFAQIGAGLVGGDPIGLATRIVTLVVLALSIAVWFRGWFRPADADAPGILPLIATTALAWGVVLAAG</sequence>
<evidence type="ECO:0000313" key="2">
    <source>
        <dbReference type="EMBL" id="WQB70617.1"/>
    </source>
</evidence>
<feature type="transmembrane region" description="Helical" evidence="1">
    <location>
        <begin position="107"/>
        <end position="128"/>
    </location>
</feature>
<protein>
    <submittedName>
        <fullName evidence="2">Uncharacterized protein</fullName>
    </submittedName>
</protein>
<keyword evidence="1" id="KW-1133">Transmembrane helix</keyword>
<reference evidence="2 3" key="1">
    <citation type="submission" date="2023-06" db="EMBL/GenBank/DDBJ databases">
        <title>Rock-solubilizing bacteria, Microbacterium invictum, promotes re-establishment of vegetation in rocky wasteland by accelerating rock bio-weathering and reshaping soil bacterial community.</title>
        <authorList>
            <person name="Liu C."/>
        </authorList>
    </citation>
    <scope>NUCLEOTIDE SEQUENCE [LARGE SCALE GENOMIC DNA]</scope>
    <source>
        <strain evidence="2 3">X-18</strain>
    </source>
</reference>
<keyword evidence="1" id="KW-0472">Membrane</keyword>
<feature type="transmembrane region" description="Helical" evidence="1">
    <location>
        <begin position="47"/>
        <end position="65"/>
    </location>
</feature>
<accession>A0ABZ0VAG5</accession>
<dbReference type="EMBL" id="CP139779">
    <property type="protein sequence ID" value="WQB70617.1"/>
    <property type="molecule type" value="Genomic_DNA"/>
</dbReference>
<feature type="transmembrane region" description="Helical" evidence="1">
    <location>
        <begin position="77"/>
        <end position="95"/>
    </location>
</feature>
<feature type="transmembrane region" description="Helical" evidence="1">
    <location>
        <begin position="7"/>
        <end position="27"/>
    </location>
</feature>
<dbReference type="RefSeq" id="WP_322410757.1">
    <property type="nucleotide sequence ID" value="NZ_CP139779.1"/>
</dbReference>
<keyword evidence="1" id="KW-0812">Transmembrane</keyword>
<proteinExistence type="predicted"/>
<keyword evidence="3" id="KW-1185">Reference proteome</keyword>
<organism evidence="2 3">
    <name type="scientific">Microbacterium invictum</name>
    <dbReference type="NCBI Taxonomy" id="515415"/>
    <lineage>
        <taxon>Bacteria</taxon>
        <taxon>Bacillati</taxon>
        <taxon>Actinomycetota</taxon>
        <taxon>Actinomycetes</taxon>
        <taxon>Micrococcales</taxon>
        <taxon>Microbacteriaceae</taxon>
        <taxon>Microbacterium</taxon>
    </lineage>
</organism>
<feature type="transmembrane region" description="Helical" evidence="1">
    <location>
        <begin position="224"/>
        <end position="243"/>
    </location>
</feature>